<dbReference type="HOGENOM" id="CLU_2465620_0_0_11"/>
<dbReference type="AlphaFoldDB" id="E8NDN5"/>
<reference evidence="2 3" key="1">
    <citation type="journal article" date="2011" name="J. Bacteriol.">
        <title>Genome sequence of Microbacterium testaceum StLB037, an N-acylhomoserine lactone-degrading bacterium isolated from potato leaves.</title>
        <authorList>
            <person name="Morohoshi T."/>
            <person name="Wang W.-Z."/>
            <person name="Someya N."/>
            <person name="Ikeda T."/>
        </authorList>
    </citation>
    <scope>NUCLEOTIDE SEQUENCE [LARGE SCALE GENOMIC DNA]</scope>
    <source>
        <strain evidence="2 3">StLB037</strain>
    </source>
</reference>
<proteinExistence type="predicted"/>
<dbReference type="EMBL" id="AP012052">
    <property type="protein sequence ID" value="BAJ73711.1"/>
    <property type="molecule type" value="Genomic_DNA"/>
</dbReference>
<accession>E8NDN5</accession>
<reference key="2">
    <citation type="submission" date="2011-02" db="EMBL/GenBank/DDBJ databases">
        <title>Genome sequence of Microbacterium testaceum StLB037.</title>
        <authorList>
            <person name="Morohoshi T."/>
            <person name="Wang W.Z."/>
            <person name="Someya N."/>
            <person name="Ikeda T."/>
        </authorList>
    </citation>
    <scope>NUCLEOTIDE SEQUENCE</scope>
    <source>
        <strain>StLB037</strain>
    </source>
</reference>
<organism evidence="2 3">
    <name type="scientific">Microbacterium testaceum (strain StLB037)</name>
    <dbReference type="NCBI Taxonomy" id="979556"/>
    <lineage>
        <taxon>Bacteria</taxon>
        <taxon>Bacillati</taxon>
        <taxon>Actinomycetota</taxon>
        <taxon>Actinomycetes</taxon>
        <taxon>Micrococcales</taxon>
        <taxon>Microbacteriaceae</taxon>
        <taxon>Microbacterium</taxon>
    </lineage>
</organism>
<dbReference type="Proteomes" id="UP000008975">
    <property type="component" value="Chromosome"/>
</dbReference>
<evidence type="ECO:0000313" key="3">
    <source>
        <dbReference type="Proteomes" id="UP000008975"/>
    </source>
</evidence>
<name>E8NDN5_MICTS</name>
<feature type="compositionally biased region" description="Polar residues" evidence="1">
    <location>
        <begin position="60"/>
        <end position="70"/>
    </location>
</feature>
<feature type="region of interest" description="Disordered" evidence="1">
    <location>
        <begin position="54"/>
        <end position="88"/>
    </location>
</feature>
<protein>
    <submittedName>
        <fullName evidence="2">Guanosine polyphosphate pyrophosphohydrolase/synthetase</fullName>
    </submittedName>
</protein>
<sequence>MPTNQPSTEATDAPHPLKKIVDEEHGTDTFTHASPSDVVEDVVPVLPDPMGASLAKEQVDGSTKISQRTNGTRDSDPGCQWGGPRVRS</sequence>
<dbReference type="KEGG" id="mts:MTES_0747"/>
<evidence type="ECO:0000256" key="1">
    <source>
        <dbReference type="SAM" id="MobiDB-lite"/>
    </source>
</evidence>
<gene>
    <name evidence="2" type="ordered locus">MTES_0747</name>
</gene>
<evidence type="ECO:0000313" key="2">
    <source>
        <dbReference type="EMBL" id="BAJ73711.1"/>
    </source>
</evidence>